<keyword evidence="2" id="KW-1185">Reference proteome</keyword>
<evidence type="ECO:0000313" key="2">
    <source>
        <dbReference type="Proteomes" id="UP000722485"/>
    </source>
</evidence>
<protein>
    <submittedName>
        <fullName evidence="1">Uncharacterized protein</fullName>
    </submittedName>
</protein>
<proteinExistence type="predicted"/>
<reference evidence="1" key="1">
    <citation type="submission" date="2020-03" db="EMBL/GenBank/DDBJ databases">
        <title>Draft Genome Sequence of Cylindrodendrum hubeiense.</title>
        <authorList>
            <person name="Buettner E."/>
            <person name="Kellner H."/>
        </authorList>
    </citation>
    <scope>NUCLEOTIDE SEQUENCE</scope>
    <source>
        <strain evidence="1">IHI 201604</strain>
    </source>
</reference>
<evidence type="ECO:0000313" key="1">
    <source>
        <dbReference type="EMBL" id="KAF7545628.1"/>
    </source>
</evidence>
<dbReference type="AlphaFoldDB" id="A0A9P5H5V4"/>
<name>A0A9P5H5V4_9HYPO</name>
<comment type="caution">
    <text evidence="1">The sequence shown here is derived from an EMBL/GenBank/DDBJ whole genome shotgun (WGS) entry which is preliminary data.</text>
</comment>
<dbReference type="OrthoDB" id="4916036at2759"/>
<sequence>MISGSFPHTMTAFQHHIYKPPISLCHQDKLLTGFLDPDVREIEIHKMYGDMRRQWFLPVMTVLGWSYDIAKSNPAVDGCYEALFGYEAGSESYMTAIVLPMVSYQQ</sequence>
<accession>A0A9P5H5V4</accession>
<organism evidence="1 2">
    <name type="scientific">Cylindrodendrum hubeiense</name>
    <dbReference type="NCBI Taxonomy" id="595255"/>
    <lineage>
        <taxon>Eukaryota</taxon>
        <taxon>Fungi</taxon>
        <taxon>Dikarya</taxon>
        <taxon>Ascomycota</taxon>
        <taxon>Pezizomycotina</taxon>
        <taxon>Sordariomycetes</taxon>
        <taxon>Hypocreomycetidae</taxon>
        <taxon>Hypocreales</taxon>
        <taxon>Nectriaceae</taxon>
        <taxon>Cylindrodendrum</taxon>
    </lineage>
</organism>
<gene>
    <name evidence="1" type="ORF">G7Z17_g9036</name>
</gene>
<dbReference type="EMBL" id="JAANBB010000245">
    <property type="protein sequence ID" value="KAF7545628.1"/>
    <property type="molecule type" value="Genomic_DNA"/>
</dbReference>
<dbReference type="Proteomes" id="UP000722485">
    <property type="component" value="Unassembled WGS sequence"/>
</dbReference>